<sequence>IDNVAKSIAYVLPCHQERIKYLKEDGHKIVVYCRKFIVNKDRNVRTRLMQRMVDRLFERSLVEKVFVSPCV</sequence>
<dbReference type="Proteomes" id="UP000242381">
    <property type="component" value="Unassembled WGS sequence"/>
</dbReference>
<feature type="non-terminal residue" evidence="1">
    <location>
        <position position="1"/>
    </location>
</feature>
<reference evidence="1 2" key="1">
    <citation type="journal article" date="2016" name="Proc. Natl. Acad. Sci. U.S.A.">
        <title>Lipid metabolic changes in an early divergent fungus govern the establishment of a mutualistic symbiosis with endobacteria.</title>
        <authorList>
            <person name="Lastovetsky O.A."/>
            <person name="Gaspar M.L."/>
            <person name="Mondo S.J."/>
            <person name="LaButti K.M."/>
            <person name="Sandor L."/>
            <person name="Grigoriev I.V."/>
            <person name="Henry S.A."/>
            <person name="Pawlowska T.E."/>
        </authorList>
    </citation>
    <scope>NUCLEOTIDE SEQUENCE [LARGE SCALE GENOMIC DNA]</scope>
    <source>
        <strain evidence="1 2">ATCC 11559</strain>
    </source>
</reference>
<accession>A0A1X0RY64</accession>
<gene>
    <name evidence="1" type="ORF">BCV71DRAFT_182378</name>
</gene>
<name>A0A1X0RY64_RHIZD</name>
<evidence type="ECO:0000313" key="1">
    <source>
        <dbReference type="EMBL" id="ORE16982.1"/>
    </source>
</evidence>
<organism evidence="1 2">
    <name type="scientific">Rhizopus microsporus</name>
    <dbReference type="NCBI Taxonomy" id="58291"/>
    <lineage>
        <taxon>Eukaryota</taxon>
        <taxon>Fungi</taxon>
        <taxon>Fungi incertae sedis</taxon>
        <taxon>Mucoromycota</taxon>
        <taxon>Mucoromycotina</taxon>
        <taxon>Mucoromycetes</taxon>
        <taxon>Mucorales</taxon>
        <taxon>Mucorineae</taxon>
        <taxon>Rhizopodaceae</taxon>
        <taxon>Rhizopus</taxon>
    </lineage>
</organism>
<protein>
    <submittedName>
        <fullName evidence="1">Uncharacterized protein</fullName>
    </submittedName>
</protein>
<dbReference type="EMBL" id="KV921369">
    <property type="protein sequence ID" value="ORE16982.1"/>
    <property type="molecule type" value="Genomic_DNA"/>
</dbReference>
<dbReference type="AlphaFoldDB" id="A0A1X0RY64"/>
<proteinExistence type="predicted"/>
<evidence type="ECO:0000313" key="2">
    <source>
        <dbReference type="Proteomes" id="UP000242381"/>
    </source>
</evidence>